<dbReference type="OrthoDB" id="5033794at2759"/>
<evidence type="ECO:0000313" key="2">
    <source>
        <dbReference type="Proteomes" id="UP000813427"/>
    </source>
</evidence>
<dbReference type="EMBL" id="JAGPXF010000005">
    <property type="protein sequence ID" value="KAH7241665.1"/>
    <property type="molecule type" value="Genomic_DNA"/>
</dbReference>
<proteinExistence type="predicted"/>
<accession>A0A8K0WAC2</accession>
<gene>
    <name evidence="1" type="ORF">BKA59DRAFT_479018</name>
</gene>
<comment type="caution">
    <text evidence="1">The sequence shown here is derived from an EMBL/GenBank/DDBJ whole genome shotgun (WGS) entry which is preliminary data.</text>
</comment>
<name>A0A8K0WAC2_9HYPO</name>
<protein>
    <submittedName>
        <fullName evidence="1">Uncharacterized protein</fullName>
    </submittedName>
</protein>
<dbReference type="Proteomes" id="UP000813427">
    <property type="component" value="Unassembled WGS sequence"/>
</dbReference>
<organism evidence="1 2">
    <name type="scientific">Fusarium tricinctum</name>
    <dbReference type="NCBI Taxonomy" id="61284"/>
    <lineage>
        <taxon>Eukaryota</taxon>
        <taxon>Fungi</taxon>
        <taxon>Dikarya</taxon>
        <taxon>Ascomycota</taxon>
        <taxon>Pezizomycotina</taxon>
        <taxon>Sordariomycetes</taxon>
        <taxon>Hypocreomycetidae</taxon>
        <taxon>Hypocreales</taxon>
        <taxon>Nectriaceae</taxon>
        <taxon>Fusarium</taxon>
        <taxon>Fusarium tricinctum species complex</taxon>
    </lineage>
</organism>
<evidence type="ECO:0000313" key="1">
    <source>
        <dbReference type="EMBL" id="KAH7241665.1"/>
    </source>
</evidence>
<sequence>MADSADRVFHTLELAQQIVYELELKDLFRALPITKRLWESRVPDYVWAEHLERLGYPSHVMRETSQPLRTSYLCISQAVDAITRGVSPVSTIDKIGLKRQKPFINASCEKDMVPPLVCQSSSSDFTTCDIYTLDCGELRLLHADKAMAPKCIAFNGASVMGWEPEHYIVVRKLEDWSLMSRFENNILLNVDAGSTEWEVYEDFIISHYSFRPEGADQRHTMVEFWDDQGSKRGEVVFPTGGSINYYSHMGSHYVTISSRWLIQSWNLKSLELDYEYAISEDDQNDGLYIVIREGIIFQWNISNPESRKLDYWAADGRHVTRKLASMILKFDPDWGRIFSDGSRVTWRSWLTLYDNEGEVVKRSDLKNNLRVGDALRGGILFDRFFFSIFHFEESSCASLVVYSKTGEELTSMLLERQDRWYTWFVDILGRLVIVYGDTDGGLDELEIVDFRGILV</sequence>
<keyword evidence="2" id="KW-1185">Reference proteome</keyword>
<reference evidence="1" key="1">
    <citation type="journal article" date="2021" name="Nat. Commun.">
        <title>Genetic determinants of endophytism in the Arabidopsis root mycobiome.</title>
        <authorList>
            <person name="Mesny F."/>
            <person name="Miyauchi S."/>
            <person name="Thiergart T."/>
            <person name="Pickel B."/>
            <person name="Atanasova L."/>
            <person name="Karlsson M."/>
            <person name="Huettel B."/>
            <person name="Barry K.W."/>
            <person name="Haridas S."/>
            <person name="Chen C."/>
            <person name="Bauer D."/>
            <person name="Andreopoulos W."/>
            <person name="Pangilinan J."/>
            <person name="LaButti K."/>
            <person name="Riley R."/>
            <person name="Lipzen A."/>
            <person name="Clum A."/>
            <person name="Drula E."/>
            <person name="Henrissat B."/>
            <person name="Kohler A."/>
            <person name="Grigoriev I.V."/>
            <person name="Martin F.M."/>
            <person name="Hacquard S."/>
        </authorList>
    </citation>
    <scope>NUCLEOTIDE SEQUENCE</scope>
    <source>
        <strain evidence="1">MPI-SDFR-AT-0068</strain>
    </source>
</reference>
<dbReference type="AlphaFoldDB" id="A0A8K0WAC2"/>